<feature type="active site" description="Proton donor" evidence="16">
    <location>
        <position position="230"/>
    </location>
</feature>
<evidence type="ECO:0000256" key="15">
    <source>
        <dbReference type="ARBA" id="ARBA00048914"/>
    </source>
</evidence>
<keyword evidence="12 16" id="KW-0560">Oxidoreductase</keyword>
<dbReference type="InterPro" id="IPR003170">
    <property type="entry name" value="MurB"/>
</dbReference>
<keyword evidence="9 16" id="KW-0521">NADP</keyword>
<organism evidence="18 19">
    <name type="scientific">Candidatus Schekmanbacteria bacterium RIFCSPLOWO2_12_FULL_38_15</name>
    <dbReference type="NCBI Taxonomy" id="1817883"/>
    <lineage>
        <taxon>Bacteria</taxon>
        <taxon>Candidatus Schekmaniibacteriota</taxon>
    </lineage>
</organism>
<dbReference type="HAMAP" id="MF_00037">
    <property type="entry name" value="MurB"/>
    <property type="match status" value="1"/>
</dbReference>
<feature type="active site" evidence="16">
    <location>
        <position position="300"/>
    </location>
</feature>
<dbReference type="NCBIfam" id="TIGR00179">
    <property type="entry name" value="murB"/>
    <property type="match status" value="1"/>
</dbReference>
<evidence type="ECO:0000256" key="11">
    <source>
        <dbReference type="ARBA" id="ARBA00022984"/>
    </source>
</evidence>
<dbReference type="GO" id="GO:0071555">
    <property type="term" value="P:cell wall organization"/>
    <property type="evidence" value="ECO:0007669"/>
    <property type="project" value="UniProtKB-KW"/>
</dbReference>
<dbReference type="GO" id="GO:0005829">
    <property type="term" value="C:cytosol"/>
    <property type="evidence" value="ECO:0007669"/>
    <property type="project" value="TreeGrafter"/>
</dbReference>
<evidence type="ECO:0000256" key="13">
    <source>
        <dbReference type="ARBA" id="ARBA00023306"/>
    </source>
</evidence>
<evidence type="ECO:0000256" key="3">
    <source>
        <dbReference type="ARBA" id="ARBA00004496"/>
    </source>
</evidence>
<keyword evidence="10 16" id="KW-0133">Cell shape</keyword>
<dbReference type="InterPro" id="IPR016167">
    <property type="entry name" value="FAD-bd_PCMH_sub1"/>
</dbReference>
<evidence type="ECO:0000256" key="8">
    <source>
        <dbReference type="ARBA" id="ARBA00022827"/>
    </source>
</evidence>
<keyword evidence="5 16" id="KW-0963">Cytoplasm</keyword>
<dbReference type="InterPro" id="IPR006094">
    <property type="entry name" value="Oxid_FAD_bind_N"/>
</dbReference>
<keyword evidence="14 16" id="KW-0961">Cell wall biogenesis/degradation</keyword>
<comment type="caution">
    <text evidence="18">The sequence shown here is derived from an EMBL/GenBank/DDBJ whole genome shotgun (WGS) entry which is preliminary data.</text>
</comment>
<keyword evidence="6 16" id="KW-0132">Cell division</keyword>
<sequence>MEVQKIKELKNIFKDRIRFEVSMDKYTSYRIGGKCRAMVFPERIQEISGVVSFCLKNRMPYFTIGKGTNLLVSDWGFDGVVINLSKTFNRFEVVESVAKNFRMVFSQGGVNLLLMIMGLGKEGIGSLEFACGIPGTVGGSIKGNAGSFGMCISERLERLQVIDSEGEIREISKKEISFEYRSCNIPDDYIITGAWFKLQKRDKKIFDKLAAKYKLMRKKTQPCSSFTAGSVFKNPPGYNAGKLIDMAGLKGKRCGDAHVSAKHANFIVNTGKAKAKDVYKLICEIKEKVWEKFRINLELEIVLLGEGFI</sequence>
<comment type="catalytic activity">
    <reaction evidence="15 16">
        <text>UDP-N-acetyl-alpha-D-muramate + NADP(+) = UDP-N-acetyl-3-O-(1-carboxyvinyl)-alpha-D-glucosamine + NADPH + H(+)</text>
        <dbReference type="Rhea" id="RHEA:12248"/>
        <dbReference type="ChEBI" id="CHEBI:15378"/>
        <dbReference type="ChEBI" id="CHEBI:57783"/>
        <dbReference type="ChEBI" id="CHEBI:58349"/>
        <dbReference type="ChEBI" id="CHEBI:68483"/>
        <dbReference type="ChEBI" id="CHEBI:70757"/>
        <dbReference type="EC" id="1.3.1.98"/>
    </reaction>
</comment>
<dbReference type="Pfam" id="PF02873">
    <property type="entry name" value="MurB_C"/>
    <property type="match status" value="1"/>
</dbReference>
<accession>A0A1F7SGX8</accession>
<comment type="function">
    <text evidence="2 16">Cell wall formation.</text>
</comment>
<keyword evidence="7 16" id="KW-0285">Flavoprotein</keyword>
<evidence type="ECO:0000256" key="14">
    <source>
        <dbReference type="ARBA" id="ARBA00023316"/>
    </source>
</evidence>
<evidence type="ECO:0000256" key="12">
    <source>
        <dbReference type="ARBA" id="ARBA00023002"/>
    </source>
</evidence>
<dbReference type="InterPro" id="IPR016166">
    <property type="entry name" value="FAD-bd_PCMH"/>
</dbReference>
<dbReference type="EMBL" id="MGDI01000028">
    <property type="protein sequence ID" value="OGL53050.1"/>
    <property type="molecule type" value="Genomic_DNA"/>
</dbReference>
<comment type="subcellular location">
    <subcellularLocation>
        <location evidence="3 16">Cytoplasm</location>
    </subcellularLocation>
</comment>
<dbReference type="NCBIfam" id="NF010480">
    <property type="entry name" value="PRK13905.1"/>
    <property type="match status" value="1"/>
</dbReference>
<keyword evidence="13 16" id="KW-0131">Cell cycle</keyword>
<dbReference type="STRING" id="1817883.A3G31_09100"/>
<dbReference type="AlphaFoldDB" id="A0A1F7SGX8"/>
<dbReference type="GO" id="GO:0008762">
    <property type="term" value="F:UDP-N-acetylmuramate dehydrogenase activity"/>
    <property type="evidence" value="ECO:0007669"/>
    <property type="project" value="UniProtKB-UniRule"/>
</dbReference>
<dbReference type="GO" id="GO:0051301">
    <property type="term" value="P:cell division"/>
    <property type="evidence" value="ECO:0007669"/>
    <property type="project" value="UniProtKB-KW"/>
</dbReference>
<evidence type="ECO:0000259" key="17">
    <source>
        <dbReference type="PROSITE" id="PS51387"/>
    </source>
</evidence>
<keyword evidence="8 16" id="KW-0274">FAD</keyword>
<evidence type="ECO:0000256" key="2">
    <source>
        <dbReference type="ARBA" id="ARBA00003921"/>
    </source>
</evidence>
<evidence type="ECO:0000256" key="10">
    <source>
        <dbReference type="ARBA" id="ARBA00022960"/>
    </source>
</evidence>
<dbReference type="Pfam" id="PF01565">
    <property type="entry name" value="FAD_binding_4"/>
    <property type="match status" value="1"/>
</dbReference>
<dbReference type="Gene3D" id="3.90.78.10">
    <property type="entry name" value="UDP-N-acetylenolpyruvoylglucosamine reductase, C-terminal domain"/>
    <property type="match status" value="1"/>
</dbReference>
<comment type="pathway">
    <text evidence="4 16">Cell wall biogenesis; peptidoglycan biosynthesis.</text>
</comment>
<reference evidence="18 19" key="1">
    <citation type="journal article" date="2016" name="Nat. Commun.">
        <title>Thousands of microbial genomes shed light on interconnected biogeochemical processes in an aquifer system.</title>
        <authorList>
            <person name="Anantharaman K."/>
            <person name="Brown C.T."/>
            <person name="Hug L.A."/>
            <person name="Sharon I."/>
            <person name="Castelle C.J."/>
            <person name="Probst A.J."/>
            <person name="Thomas B.C."/>
            <person name="Singh A."/>
            <person name="Wilkins M.J."/>
            <person name="Karaoz U."/>
            <person name="Brodie E.L."/>
            <person name="Williams K.H."/>
            <person name="Hubbard S.S."/>
            <person name="Banfield J.F."/>
        </authorList>
    </citation>
    <scope>NUCLEOTIDE SEQUENCE [LARGE SCALE GENOMIC DNA]</scope>
</reference>
<evidence type="ECO:0000256" key="9">
    <source>
        <dbReference type="ARBA" id="ARBA00022857"/>
    </source>
</evidence>
<evidence type="ECO:0000256" key="5">
    <source>
        <dbReference type="ARBA" id="ARBA00022490"/>
    </source>
</evidence>
<dbReference type="GO" id="GO:0008360">
    <property type="term" value="P:regulation of cell shape"/>
    <property type="evidence" value="ECO:0007669"/>
    <property type="project" value="UniProtKB-KW"/>
</dbReference>
<evidence type="ECO:0000313" key="18">
    <source>
        <dbReference type="EMBL" id="OGL53050.1"/>
    </source>
</evidence>
<dbReference type="EC" id="1.3.1.98" evidence="16"/>
<comment type="similarity">
    <text evidence="16">Belongs to the MurB family.</text>
</comment>
<dbReference type="GO" id="GO:0009252">
    <property type="term" value="P:peptidoglycan biosynthetic process"/>
    <property type="evidence" value="ECO:0007669"/>
    <property type="project" value="UniProtKB-UniRule"/>
</dbReference>
<feature type="domain" description="FAD-binding PCMH-type" evidence="17">
    <location>
        <begin position="31"/>
        <end position="201"/>
    </location>
</feature>
<evidence type="ECO:0000313" key="19">
    <source>
        <dbReference type="Proteomes" id="UP000178082"/>
    </source>
</evidence>
<protein>
    <recommendedName>
        <fullName evidence="16">UDP-N-acetylenolpyruvoylglucosamine reductase</fullName>
        <ecNumber evidence="16">1.3.1.98</ecNumber>
    </recommendedName>
    <alternativeName>
        <fullName evidence="16">UDP-N-acetylmuramate dehydrogenase</fullName>
    </alternativeName>
</protein>
<dbReference type="SUPFAM" id="SSF56194">
    <property type="entry name" value="Uridine diphospho-N-Acetylenolpyruvylglucosamine reductase, MurB, C-terminal domain"/>
    <property type="match status" value="1"/>
</dbReference>
<evidence type="ECO:0000256" key="6">
    <source>
        <dbReference type="ARBA" id="ARBA00022618"/>
    </source>
</evidence>
<dbReference type="SUPFAM" id="SSF56176">
    <property type="entry name" value="FAD-binding/transporter-associated domain-like"/>
    <property type="match status" value="1"/>
</dbReference>
<dbReference type="InterPro" id="IPR016169">
    <property type="entry name" value="FAD-bd_PCMH_sub2"/>
</dbReference>
<feature type="active site" evidence="16">
    <location>
        <position position="181"/>
    </location>
</feature>
<dbReference type="UniPathway" id="UPA00219"/>
<name>A0A1F7SGX8_9BACT</name>
<evidence type="ECO:0000256" key="7">
    <source>
        <dbReference type="ARBA" id="ARBA00022630"/>
    </source>
</evidence>
<dbReference type="InterPro" id="IPR036635">
    <property type="entry name" value="MurB_C_sf"/>
</dbReference>
<dbReference type="GO" id="GO:0071949">
    <property type="term" value="F:FAD binding"/>
    <property type="evidence" value="ECO:0007669"/>
    <property type="project" value="InterPro"/>
</dbReference>
<dbReference type="PANTHER" id="PTHR21071">
    <property type="entry name" value="UDP-N-ACETYLENOLPYRUVOYLGLUCOSAMINE REDUCTASE"/>
    <property type="match status" value="1"/>
</dbReference>
<gene>
    <name evidence="16" type="primary">murB</name>
    <name evidence="18" type="ORF">A3G31_09100</name>
</gene>
<evidence type="ECO:0000256" key="16">
    <source>
        <dbReference type="HAMAP-Rule" id="MF_00037"/>
    </source>
</evidence>
<dbReference type="InterPro" id="IPR036318">
    <property type="entry name" value="FAD-bd_PCMH-like_sf"/>
</dbReference>
<dbReference type="Gene3D" id="3.30.43.10">
    <property type="entry name" value="Uridine Diphospho-n-acetylenolpyruvylglucosamine Reductase, domain 2"/>
    <property type="match status" value="1"/>
</dbReference>
<dbReference type="Gene3D" id="3.30.465.10">
    <property type="match status" value="1"/>
</dbReference>
<proteinExistence type="inferred from homology"/>
<dbReference type="InterPro" id="IPR011601">
    <property type="entry name" value="MurB_C"/>
</dbReference>
<keyword evidence="11 16" id="KW-0573">Peptidoglycan synthesis</keyword>
<evidence type="ECO:0000256" key="1">
    <source>
        <dbReference type="ARBA" id="ARBA00001974"/>
    </source>
</evidence>
<dbReference type="PROSITE" id="PS51387">
    <property type="entry name" value="FAD_PCMH"/>
    <property type="match status" value="1"/>
</dbReference>
<dbReference type="PANTHER" id="PTHR21071:SF4">
    <property type="entry name" value="UDP-N-ACETYLENOLPYRUVOYLGLUCOSAMINE REDUCTASE"/>
    <property type="match status" value="1"/>
</dbReference>
<evidence type="ECO:0000256" key="4">
    <source>
        <dbReference type="ARBA" id="ARBA00004752"/>
    </source>
</evidence>
<dbReference type="Proteomes" id="UP000178082">
    <property type="component" value="Unassembled WGS sequence"/>
</dbReference>
<comment type="cofactor">
    <cofactor evidence="1 16">
        <name>FAD</name>
        <dbReference type="ChEBI" id="CHEBI:57692"/>
    </cofactor>
</comment>